<feature type="region of interest" description="Disordered" evidence="2">
    <location>
        <begin position="297"/>
        <end position="337"/>
    </location>
</feature>
<evidence type="ECO:0000313" key="5">
    <source>
        <dbReference type="Proteomes" id="UP000218767"/>
    </source>
</evidence>
<evidence type="ECO:0000256" key="1">
    <source>
        <dbReference type="HAMAP-Rule" id="MF_00469"/>
    </source>
</evidence>
<feature type="compositionally biased region" description="Basic and acidic residues" evidence="2">
    <location>
        <begin position="311"/>
        <end position="337"/>
    </location>
</feature>
<dbReference type="SUPFAM" id="SSF52821">
    <property type="entry name" value="Rhodanese/Cell cycle control phosphatase"/>
    <property type="match status" value="1"/>
</dbReference>
<dbReference type="InterPro" id="IPR040503">
    <property type="entry name" value="TRHO_N"/>
</dbReference>
<name>A0A2A4WSI6_9GAMM</name>
<comment type="catalytic activity">
    <reaction evidence="1">
        <text>uridine(34) in tRNA + AH2 + O2 = 5-hydroxyuridine(34) in tRNA + A + H2O</text>
        <dbReference type="Rhea" id="RHEA:64224"/>
        <dbReference type="Rhea" id="RHEA-COMP:11727"/>
        <dbReference type="Rhea" id="RHEA-COMP:13381"/>
        <dbReference type="ChEBI" id="CHEBI:13193"/>
        <dbReference type="ChEBI" id="CHEBI:15377"/>
        <dbReference type="ChEBI" id="CHEBI:15379"/>
        <dbReference type="ChEBI" id="CHEBI:17499"/>
        <dbReference type="ChEBI" id="CHEBI:65315"/>
        <dbReference type="ChEBI" id="CHEBI:136877"/>
    </reaction>
</comment>
<dbReference type="InterPro" id="IPR001763">
    <property type="entry name" value="Rhodanese-like_dom"/>
</dbReference>
<dbReference type="Pfam" id="PF00581">
    <property type="entry name" value="Rhodanese"/>
    <property type="match status" value="1"/>
</dbReference>
<accession>A0A2A4WSI6</accession>
<reference evidence="5" key="1">
    <citation type="submission" date="2017-08" db="EMBL/GenBank/DDBJ databases">
        <title>A dynamic microbial community with high functional redundancy inhabits the cold, oxic subseafloor aquifer.</title>
        <authorList>
            <person name="Tully B.J."/>
            <person name="Wheat C.G."/>
            <person name="Glazer B.T."/>
            <person name="Huber J.A."/>
        </authorList>
    </citation>
    <scope>NUCLEOTIDE SEQUENCE [LARGE SCALE GENOMIC DNA]</scope>
</reference>
<dbReference type="PANTHER" id="PTHR43268">
    <property type="entry name" value="THIOSULFATE SULFURTRANSFERASE/RHODANESE-LIKE DOMAIN-CONTAINING PROTEIN 2"/>
    <property type="match status" value="1"/>
</dbReference>
<dbReference type="NCBIfam" id="NF001136">
    <property type="entry name" value="PRK00142.1-4"/>
    <property type="match status" value="1"/>
</dbReference>
<dbReference type="SMART" id="SM00450">
    <property type="entry name" value="RHOD"/>
    <property type="match status" value="1"/>
</dbReference>
<dbReference type="Pfam" id="PF17773">
    <property type="entry name" value="UPF0176_N"/>
    <property type="match status" value="1"/>
</dbReference>
<sequence>MNITADGVVVAALYRFAKFPDHESFREPLLELMLAQGVRGTLLLATEGINGTIAGSRVGVDAVLAWLAKDHRFVGIQAKESTVDENPFYRTKVKLKKEIVTMGVEDIDPTHIVGTYVDPKDWNALIADPEVLLLDTRNQYEVEIGTFENAINPETGSFREFPEYVKKNLDPKVHKKVAMFCTGGIRCEKSTAYLKQHGFEDVFHLKGGILKYLEEQPEDESKWQGECFVFDNRVTVNHKLEKGNYDQCHACRRPITEEDKCNEFYQKGVSCHHCYDKHSKEQVKRFAERERQMQLAKQRGEAHIGAPMESVIERGKQEKLRFKEEQRMQEKGKLGSQ</sequence>
<dbReference type="Proteomes" id="UP000218767">
    <property type="component" value="Unassembled WGS sequence"/>
</dbReference>
<dbReference type="HAMAP" id="MF_00469">
    <property type="entry name" value="TrhO"/>
    <property type="match status" value="1"/>
</dbReference>
<dbReference type="PANTHER" id="PTHR43268:SF3">
    <property type="entry name" value="RHODANESE-LIKE DOMAIN-CONTAINING PROTEIN 7-RELATED"/>
    <property type="match status" value="1"/>
</dbReference>
<evidence type="ECO:0000256" key="2">
    <source>
        <dbReference type="SAM" id="MobiDB-lite"/>
    </source>
</evidence>
<evidence type="ECO:0000313" key="4">
    <source>
        <dbReference type="EMBL" id="PCI73021.1"/>
    </source>
</evidence>
<dbReference type="EC" id="1.14.-.-" evidence="1"/>
<gene>
    <name evidence="1" type="primary">trhO</name>
    <name evidence="4" type="ORF">COB20_16475</name>
</gene>
<dbReference type="PROSITE" id="PS50206">
    <property type="entry name" value="RHODANESE_3"/>
    <property type="match status" value="1"/>
</dbReference>
<comment type="caution">
    <text evidence="4">The sequence shown here is derived from an EMBL/GenBank/DDBJ whole genome shotgun (WGS) entry which is preliminary data.</text>
</comment>
<dbReference type="InterPro" id="IPR036873">
    <property type="entry name" value="Rhodanese-like_dom_sf"/>
</dbReference>
<dbReference type="InterPro" id="IPR020936">
    <property type="entry name" value="TrhO"/>
</dbReference>
<keyword evidence="1" id="KW-0560">Oxidoreductase</keyword>
<dbReference type="AlphaFoldDB" id="A0A2A4WSI6"/>
<keyword evidence="1" id="KW-0819">tRNA processing</keyword>
<protein>
    <recommendedName>
        <fullName evidence="1">tRNA uridine(34) hydroxylase</fullName>
        <ecNumber evidence="1">1.14.-.-</ecNumber>
    </recommendedName>
    <alternativeName>
        <fullName evidence="1">tRNA hydroxylation protein O</fullName>
    </alternativeName>
</protein>
<evidence type="ECO:0000259" key="3">
    <source>
        <dbReference type="PROSITE" id="PS50206"/>
    </source>
</evidence>
<dbReference type="Gene3D" id="3.30.70.100">
    <property type="match status" value="1"/>
</dbReference>
<proteinExistence type="inferred from homology"/>
<comment type="similarity">
    <text evidence="1">Belongs to the TrhO family.</text>
</comment>
<organism evidence="4 5">
    <name type="scientific">SAR86 cluster bacterium</name>
    <dbReference type="NCBI Taxonomy" id="2030880"/>
    <lineage>
        <taxon>Bacteria</taxon>
        <taxon>Pseudomonadati</taxon>
        <taxon>Pseudomonadota</taxon>
        <taxon>Gammaproteobacteria</taxon>
        <taxon>SAR86 cluster</taxon>
    </lineage>
</organism>
<dbReference type="GO" id="GO:0016705">
    <property type="term" value="F:oxidoreductase activity, acting on paired donors, with incorporation or reduction of molecular oxygen"/>
    <property type="evidence" value="ECO:0007669"/>
    <property type="project" value="UniProtKB-UniRule"/>
</dbReference>
<dbReference type="EMBL" id="NVUL01000131">
    <property type="protein sequence ID" value="PCI73021.1"/>
    <property type="molecule type" value="Genomic_DNA"/>
</dbReference>
<comment type="function">
    <text evidence="1">Catalyzes oxygen-dependent 5-hydroxyuridine (ho5U) modification at position 34 in tRNAs.</text>
</comment>
<dbReference type="GO" id="GO:0006400">
    <property type="term" value="P:tRNA modification"/>
    <property type="evidence" value="ECO:0007669"/>
    <property type="project" value="UniProtKB-UniRule"/>
</dbReference>
<feature type="domain" description="Rhodanese" evidence="3">
    <location>
        <begin position="127"/>
        <end position="221"/>
    </location>
</feature>
<dbReference type="Gene3D" id="3.40.250.10">
    <property type="entry name" value="Rhodanese-like domain"/>
    <property type="match status" value="1"/>
</dbReference>
<dbReference type="CDD" id="cd01518">
    <property type="entry name" value="RHOD_YceA"/>
    <property type="match status" value="1"/>
</dbReference>